<organism evidence="1 2">
    <name type="scientific">Dehalococcoides mccartyi (strain VS)</name>
    <dbReference type="NCBI Taxonomy" id="311424"/>
    <lineage>
        <taxon>Bacteria</taxon>
        <taxon>Bacillati</taxon>
        <taxon>Chloroflexota</taxon>
        <taxon>Dehalococcoidia</taxon>
        <taxon>Dehalococcoidales</taxon>
        <taxon>Dehalococcoidaceae</taxon>
        <taxon>Dehalococcoides</taxon>
    </lineage>
</organism>
<dbReference type="AlphaFoldDB" id="D2BH78"/>
<protein>
    <submittedName>
        <fullName evidence="1">Uncharacterized protein</fullName>
    </submittedName>
</protein>
<evidence type="ECO:0000313" key="1">
    <source>
        <dbReference type="EMBL" id="ACZ61678.1"/>
    </source>
</evidence>
<dbReference type="KEGG" id="dev:DhcVS_525"/>
<dbReference type="eggNOG" id="ENOG5030T4Q">
    <property type="taxonomic scope" value="Bacteria"/>
</dbReference>
<evidence type="ECO:0000313" key="2">
    <source>
        <dbReference type="Proteomes" id="UP000002506"/>
    </source>
</evidence>
<dbReference type="Proteomes" id="UP000002506">
    <property type="component" value="Chromosome"/>
</dbReference>
<proteinExistence type="predicted"/>
<sequence length="63" mass="7402">MFEIYSLYNCELNKESRVQAENYRRLHPTRPAKPEYPLILPQGKPIASAGKRTISHHYFPTRS</sequence>
<dbReference type="EMBL" id="CP001827">
    <property type="protein sequence ID" value="ACZ61678.1"/>
    <property type="molecule type" value="Genomic_DNA"/>
</dbReference>
<gene>
    <name evidence="1" type="ordered locus">DhcVS_525</name>
</gene>
<dbReference type="HOGENOM" id="CLU_2878402_0_0_0"/>
<accession>D2BH78</accession>
<reference evidence="1 2" key="1">
    <citation type="journal article" date="2009" name="PLoS Genet.">
        <title>Localized plasticity in the streamlined genomes of vinyl chloride respiring Dehalococcoides.</title>
        <authorList>
            <person name="McMurdie P.J."/>
            <person name="Behrens S.F."/>
            <person name="Muller J.A."/>
            <person name="Goke J."/>
            <person name="Ritalahti K.M."/>
            <person name="Wagner R."/>
            <person name="Goltsman E."/>
            <person name="Lapidus A."/>
            <person name="Holmes S."/>
            <person name="Loffler F.E."/>
            <person name="Spormann A.M."/>
        </authorList>
    </citation>
    <scope>NUCLEOTIDE SEQUENCE [LARGE SCALE GENOMIC DNA]</scope>
    <source>
        <strain evidence="1 2">VS</strain>
    </source>
</reference>
<name>D2BH78_DEHMV</name>